<dbReference type="CDD" id="cd22231">
    <property type="entry name" value="RHH_NikR_HicB-like"/>
    <property type="match status" value="1"/>
</dbReference>
<dbReference type="Pfam" id="PF21983">
    <property type="entry name" value="NikA-like"/>
    <property type="match status" value="1"/>
</dbReference>
<comment type="caution">
    <text evidence="1">The sequence shown here is derived from an EMBL/GenBank/DDBJ whole genome shotgun (WGS) entry which is preliminary data.</text>
</comment>
<protein>
    <submittedName>
        <fullName evidence="1">Ribbon-helix-helix protein, CopG family</fullName>
    </submittedName>
</protein>
<dbReference type="InterPro" id="IPR053842">
    <property type="entry name" value="NikA-like"/>
</dbReference>
<keyword evidence="2" id="KW-1185">Reference proteome</keyword>
<sequence length="82" mass="9219">MKETIQGTPVTEEQITTWVAEAEAGYDVDALRTRRRGRPGRGAAPGQVVTIRFTPEELAEVDRRAQERHISRSDFIRKAVLA</sequence>
<dbReference type="Proteomes" id="UP000280444">
    <property type="component" value="Unassembled WGS sequence"/>
</dbReference>
<dbReference type="OrthoDB" id="3710927at2"/>
<evidence type="ECO:0000313" key="2">
    <source>
        <dbReference type="Proteomes" id="UP000280444"/>
    </source>
</evidence>
<reference evidence="1 2" key="1">
    <citation type="submission" date="2018-11" db="EMBL/GenBank/DDBJ databases">
        <title>Genomes From Bacteria Associated with the Canine Oral Cavity: a Test Case for Automated Genome-Based Taxonomic Assignment.</title>
        <authorList>
            <person name="Coil D.A."/>
            <person name="Jospin G."/>
            <person name="Darling A.E."/>
            <person name="Wallis C."/>
            <person name="Davis I.J."/>
            <person name="Harris S."/>
            <person name="Eisen J.A."/>
            <person name="Holcombe L.J."/>
            <person name="O'Flynn C."/>
        </authorList>
    </citation>
    <scope>NUCLEOTIDE SEQUENCE [LARGE SCALE GENOMIC DNA]</scope>
    <source>
        <strain evidence="1 2">OH770</strain>
    </source>
</reference>
<proteinExistence type="predicted"/>
<dbReference type="EMBL" id="RQZF01000004">
    <property type="protein sequence ID" value="RRC95399.1"/>
    <property type="molecule type" value="Genomic_DNA"/>
</dbReference>
<dbReference type="AlphaFoldDB" id="A0A3P1SEG2"/>
<name>A0A3P1SEG2_9ACTO</name>
<evidence type="ECO:0000313" key="1">
    <source>
        <dbReference type="EMBL" id="RRC95399.1"/>
    </source>
</evidence>
<dbReference type="RefSeq" id="WP_124870022.1">
    <property type="nucleotide sequence ID" value="NZ_RQZF01000004.1"/>
</dbReference>
<accession>A0A3P1SEG2</accession>
<gene>
    <name evidence="1" type="ORF">EII11_05875</name>
</gene>
<organism evidence="1 2">
    <name type="scientific">Schaalia canis</name>
    <dbReference type="NCBI Taxonomy" id="100469"/>
    <lineage>
        <taxon>Bacteria</taxon>
        <taxon>Bacillati</taxon>
        <taxon>Actinomycetota</taxon>
        <taxon>Actinomycetes</taxon>
        <taxon>Actinomycetales</taxon>
        <taxon>Actinomycetaceae</taxon>
        <taxon>Schaalia</taxon>
    </lineage>
</organism>